<dbReference type="Proteomes" id="UP000092575">
    <property type="component" value="Unassembled WGS sequence"/>
</dbReference>
<feature type="chain" id="PRO_5008612424" evidence="1">
    <location>
        <begin position="27"/>
        <end position="158"/>
    </location>
</feature>
<evidence type="ECO:0000313" key="4">
    <source>
        <dbReference type="Proteomes" id="UP000092575"/>
    </source>
</evidence>
<dbReference type="EMBL" id="CP065728">
    <property type="protein sequence ID" value="QPT43956.1"/>
    <property type="molecule type" value="Genomic_DNA"/>
</dbReference>
<dbReference type="SUPFAM" id="SSF47175">
    <property type="entry name" value="Cytochromes"/>
    <property type="match status" value="1"/>
</dbReference>
<dbReference type="GO" id="GO:0005506">
    <property type="term" value="F:iron ion binding"/>
    <property type="evidence" value="ECO:0007669"/>
    <property type="project" value="InterPro"/>
</dbReference>
<dbReference type="Gene3D" id="1.20.120.10">
    <property type="entry name" value="Cytochrome c/b562"/>
    <property type="match status" value="1"/>
</dbReference>
<accession>A0A1B8QIZ5</accession>
<dbReference type="STRING" id="478.A7456_05295"/>
<sequence>MKAIKLKSIKPFGLISLVILSLVACGDKSSVSAGSATSTDIKARQNLMQDWRAANDILKGMMENPDNFDAATFKEQAEFINASTAQMWTYFHDANAKGNSDDAVWSDATDFQAKKDEFDAVIQNLVATATNAQNADDVNVAFGAMAENCGRCHKVYKK</sequence>
<dbReference type="PROSITE" id="PS51257">
    <property type="entry name" value="PROKAR_LIPOPROTEIN"/>
    <property type="match status" value="1"/>
</dbReference>
<gene>
    <name evidence="2" type="ORF">A7456_05295</name>
    <name evidence="3" type="ORF">I6G26_07715</name>
</gene>
<evidence type="ECO:0000313" key="2">
    <source>
        <dbReference type="EMBL" id="OBX83439.1"/>
    </source>
</evidence>
<dbReference type="PROSITE" id="PS51009">
    <property type="entry name" value="CYTCII"/>
    <property type="match status" value="1"/>
</dbReference>
<evidence type="ECO:0000313" key="5">
    <source>
        <dbReference type="Proteomes" id="UP000594834"/>
    </source>
</evidence>
<keyword evidence="5" id="KW-1185">Reference proteome</keyword>
<name>A0A1B8QIZ5_MORNO</name>
<organism evidence="2 4">
    <name type="scientific">Moraxella nonliquefaciens</name>
    <dbReference type="NCBI Taxonomy" id="478"/>
    <lineage>
        <taxon>Bacteria</taxon>
        <taxon>Pseudomonadati</taxon>
        <taxon>Pseudomonadota</taxon>
        <taxon>Gammaproteobacteria</taxon>
        <taxon>Moraxellales</taxon>
        <taxon>Moraxellaceae</taxon>
        <taxon>Moraxella</taxon>
    </lineage>
</organism>
<dbReference type="GO" id="GO:0022900">
    <property type="term" value="P:electron transport chain"/>
    <property type="evidence" value="ECO:0007669"/>
    <property type="project" value="InterPro"/>
</dbReference>
<dbReference type="Pfam" id="PF01322">
    <property type="entry name" value="Cytochrom_C_2"/>
    <property type="match status" value="1"/>
</dbReference>
<dbReference type="EMBL" id="LXTW01000032">
    <property type="protein sequence ID" value="OBX83439.1"/>
    <property type="molecule type" value="Genomic_DNA"/>
</dbReference>
<evidence type="ECO:0000256" key="1">
    <source>
        <dbReference type="SAM" id="SignalP"/>
    </source>
</evidence>
<dbReference type="AlphaFoldDB" id="A0A1B8QIZ5"/>
<protein>
    <submittedName>
        <fullName evidence="3">Cytochrome c</fullName>
    </submittedName>
</protein>
<reference evidence="3 5" key="2">
    <citation type="submission" date="2020-12" db="EMBL/GenBank/DDBJ databases">
        <title>FDA dAtabase for Regulatory Grade micrObial Sequences (FDA-ARGOS): Supporting development and validation of Infectious Disease Dx tests.</title>
        <authorList>
            <person name="Sproer C."/>
            <person name="Gronow S."/>
            <person name="Severitt S."/>
            <person name="Schroder I."/>
            <person name="Tallon L."/>
            <person name="Sadzewicz L."/>
            <person name="Zhao X."/>
            <person name="Boylan J."/>
            <person name="Ott S."/>
            <person name="Bowen H."/>
            <person name="Vavikolanu K."/>
            <person name="Mehta A."/>
            <person name="Aluvathingal J."/>
            <person name="Nadendla S."/>
            <person name="Lowell S."/>
            <person name="Myers T."/>
            <person name="Yan Y."/>
            <person name="Sichtig H."/>
        </authorList>
    </citation>
    <scope>NUCLEOTIDE SEQUENCE [LARGE SCALE GENOMIC DNA]</scope>
    <source>
        <strain evidence="3 5">FDAARGOS_869</strain>
    </source>
</reference>
<feature type="signal peptide" evidence="1">
    <location>
        <begin position="1"/>
        <end position="26"/>
    </location>
</feature>
<dbReference type="InterPro" id="IPR010980">
    <property type="entry name" value="Cyt_c/b562"/>
</dbReference>
<proteinExistence type="predicted"/>
<keyword evidence="1" id="KW-0732">Signal</keyword>
<dbReference type="GO" id="GO:0020037">
    <property type="term" value="F:heme binding"/>
    <property type="evidence" value="ECO:0007669"/>
    <property type="project" value="InterPro"/>
</dbReference>
<dbReference type="Proteomes" id="UP000594834">
    <property type="component" value="Chromosome"/>
</dbReference>
<dbReference type="InterPro" id="IPR002321">
    <property type="entry name" value="Cyt_c_II"/>
</dbReference>
<dbReference type="GO" id="GO:0009055">
    <property type="term" value="F:electron transfer activity"/>
    <property type="evidence" value="ECO:0007669"/>
    <property type="project" value="InterPro"/>
</dbReference>
<reference evidence="2 4" key="1">
    <citation type="submission" date="2016-05" db="EMBL/GenBank/DDBJ databases">
        <title>Draft genome sequence of Moraxella nonliquefaciens CCUG 348T.</title>
        <authorList>
            <person name="Salva-Serra F."/>
            <person name="Engstrom-Jakobsson H."/>
            <person name="Thorell K."/>
            <person name="Gonzales-Siles L."/>
            <person name="Karlsson R."/>
            <person name="Boulund F."/>
            <person name="Engstrand L."/>
            <person name="Kristiansson E."/>
            <person name="Moore E."/>
        </authorList>
    </citation>
    <scope>NUCLEOTIDE SEQUENCE [LARGE SCALE GENOMIC DNA]</scope>
    <source>
        <strain evidence="2 4">CCUG 348</strain>
    </source>
</reference>
<dbReference type="RefSeq" id="WP_067009658.1">
    <property type="nucleotide sequence ID" value="NZ_CP065728.1"/>
</dbReference>
<evidence type="ECO:0000313" key="3">
    <source>
        <dbReference type="EMBL" id="QPT43956.1"/>
    </source>
</evidence>